<keyword evidence="8 21" id="KW-1133">Transmembrane helix</keyword>
<evidence type="ECO:0000256" key="20">
    <source>
        <dbReference type="PIRSR" id="PIRSR601508-3"/>
    </source>
</evidence>
<evidence type="ECO:0008006" key="26">
    <source>
        <dbReference type="Google" id="ProtNLM"/>
    </source>
</evidence>
<evidence type="ECO:0000256" key="6">
    <source>
        <dbReference type="ARBA" id="ARBA00022723"/>
    </source>
</evidence>
<keyword evidence="12" id="KW-0675">Receptor</keyword>
<evidence type="ECO:0000256" key="1">
    <source>
        <dbReference type="ARBA" id="ARBA00004651"/>
    </source>
</evidence>
<dbReference type="GO" id="GO:0015276">
    <property type="term" value="F:ligand-gated monoatomic ion channel activity"/>
    <property type="evidence" value="ECO:0007669"/>
    <property type="project" value="InterPro"/>
</dbReference>
<feature type="binding site" evidence="18">
    <location>
        <position position="603"/>
    </location>
    <ligand>
        <name>L-glutamate</name>
        <dbReference type="ChEBI" id="CHEBI:29985"/>
    </ligand>
</feature>
<feature type="binding site" evidence="18">
    <location>
        <position position="644"/>
    </location>
    <ligand>
        <name>L-glutamate</name>
        <dbReference type="ChEBI" id="CHEBI:29985"/>
    </ligand>
</feature>
<dbReference type="GO" id="GO:0045211">
    <property type="term" value="C:postsynaptic membrane"/>
    <property type="evidence" value="ECO:0007669"/>
    <property type="project" value="UniProtKB-SubCell"/>
</dbReference>
<feature type="domain" description="Ionotropic glutamate receptor C-terminal" evidence="22">
    <location>
        <begin position="352"/>
        <end position="709"/>
    </location>
</feature>
<dbReference type="Gene3D" id="3.40.50.2300">
    <property type="match status" value="3"/>
</dbReference>
<gene>
    <name evidence="24" type="primary">RvY_05833</name>
    <name evidence="24" type="synonym">RvY_05833.1</name>
    <name evidence="24" type="ORF">RvY_05833-1</name>
</gene>
<feature type="binding site" evidence="18">
    <location>
        <position position="602"/>
    </location>
    <ligand>
        <name>L-glutamate</name>
        <dbReference type="ChEBI" id="CHEBI:29985"/>
    </ligand>
</feature>
<evidence type="ECO:0000256" key="8">
    <source>
        <dbReference type="ARBA" id="ARBA00022989"/>
    </source>
</evidence>
<feature type="transmembrane region" description="Helical" evidence="21">
    <location>
        <begin position="730"/>
        <end position="753"/>
    </location>
</feature>
<dbReference type="Pfam" id="PF00060">
    <property type="entry name" value="Lig_chan"/>
    <property type="match status" value="1"/>
</dbReference>
<evidence type="ECO:0000259" key="22">
    <source>
        <dbReference type="SMART" id="SM00079"/>
    </source>
</evidence>
<evidence type="ECO:0000256" key="10">
    <source>
        <dbReference type="ARBA" id="ARBA00023065"/>
    </source>
</evidence>
<dbReference type="OrthoDB" id="5984008at2759"/>
<evidence type="ECO:0000256" key="11">
    <source>
        <dbReference type="ARBA" id="ARBA00023136"/>
    </source>
</evidence>
<dbReference type="InterPro" id="IPR001508">
    <property type="entry name" value="Iono_Glu_rcpt_met"/>
</dbReference>
<evidence type="ECO:0000313" key="24">
    <source>
        <dbReference type="EMBL" id="GAU93983.1"/>
    </source>
</evidence>
<evidence type="ECO:0000256" key="3">
    <source>
        <dbReference type="ARBA" id="ARBA00022448"/>
    </source>
</evidence>
<organism evidence="24 25">
    <name type="scientific">Ramazzottius varieornatus</name>
    <name type="common">Water bear</name>
    <name type="synonym">Tardigrade</name>
    <dbReference type="NCBI Taxonomy" id="947166"/>
    <lineage>
        <taxon>Eukaryota</taxon>
        <taxon>Metazoa</taxon>
        <taxon>Ecdysozoa</taxon>
        <taxon>Tardigrada</taxon>
        <taxon>Eutardigrada</taxon>
        <taxon>Parachela</taxon>
        <taxon>Hypsibioidea</taxon>
        <taxon>Ramazzottiidae</taxon>
        <taxon>Ramazzottius</taxon>
    </lineage>
</organism>
<evidence type="ECO:0000256" key="12">
    <source>
        <dbReference type="ARBA" id="ARBA00023170"/>
    </source>
</evidence>
<feature type="disulfide bond" evidence="20">
    <location>
        <begin position="658"/>
        <end position="711"/>
    </location>
</feature>
<dbReference type="SMART" id="SM00079">
    <property type="entry name" value="PBPe"/>
    <property type="match status" value="1"/>
</dbReference>
<keyword evidence="13" id="KW-0325">Glycoprotein</keyword>
<dbReference type="FunFam" id="3.40.190.10:FF:000155">
    <property type="entry name" value="Glutamate receptor ionotropic, NMDA 2B"/>
    <property type="match status" value="1"/>
</dbReference>
<evidence type="ECO:0000313" key="25">
    <source>
        <dbReference type="Proteomes" id="UP000186922"/>
    </source>
</evidence>
<keyword evidence="11 21" id="KW-0472">Membrane</keyword>
<reference evidence="24 25" key="1">
    <citation type="journal article" date="2016" name="Nat. Commun.">
        <title>Extremotolerant tardigrade genome and improved radiotolerance of human cultured cells by tardigrade-unique protein.</title>
        <authorList>
            <person name="Hashimoto T."/>
            <person name="Horikawa D.D."/>
            <person name="Saito Y."/>
            <person name="Kuwahara H."/>
            <person name="Kozuka-Hata H."/>
            <person name="Shin-I T."/>
            <person name="Minakuchi Y."/>
            <person name="Ohishi K."/>
            <person name="Motoyama A."/>
            <person name="Aizu T."/>
            <person name="Enomoto A."/>
            <person name="Kondo K."/>
            <person name="Tanaka S."/>
            <person name="Hara Y."/>
            <person name="Koshikawa S."/>
            <person name="Sagara H."/>
            <person name="Miura T."/>
            <person name="Yokobori S."/>
            <person name="Miyagawa K."/>
            <person name="Suzuki Y."/>
            <person name="Kubo T."/>
            <person name="Oyama M."/>
            <person name="Kohara Y."/>
            <person name="Fujiyama A."/>
            <person name="Arakawa K."/>
            <person name="Katayama T."/>
            <person name="Toyoda A."/>
            <person name="Kunieda T."/>
        </authorList>
    </citation>
    <scope>NUCLEOTIDE SEQUENCE [LARGE SCALE GENOMIC DNA]</scope>
    <source>
        <strain evidence="24 25">YOKOZUNA-1</strain>
    </source>
</reference>
<dbReference type="FunFam" id="3.40.190.10:FF:000009">
    <property type="entry name" value="Putative glutamate receptor ionotropic NMDA 2B"/>
    <property type="match status" value="1"/>
</dbReference>
<accession>A0A1D1V5C2</accession>
<keyword evidence="14" id="KW-0628">Postsynaptic cell membrane</keyword>
<dbReference type="GO" id="GO:0038023">
    <property type="term" value="F:signaling receptor activity"/>
    <property type="evidence" value="ECO:0007669"/>
    <property type="project" value="InterPro"/>
</dbReference>
<dbReference type="InterPro" id="IPR001320">
    <property type="entry name" value="Iontro_rcpt_C"/>
</dbReference>
<keyword evidence="5 21" id="KW-0812">Transmembrane</keyword>
<evidence type="ECO:0000256" key="7">
    <source>
        <dbReference type="ARBA" id="ARBA00022833"/>
    </source>
</evidence>
<dbReference type="PANTHER" id="PTHR18966">
    <property type="entry name" value="IONOTROPIC GLUTAMATE RECEPTOR"/>
    <property type="match status" value="1"/>
</dbReference>
<keyword evidence="7" id="KW-0862">Zinc</keyword>
<feature type="site" description="Interaction with the cone snail toxin Con-ikot-ikot" evidence="19">
    <location>
        <position position="608"/>
    </location>
</feature>
<keyword evidence="25" id="KW-1185">Reference proteome</keyword>
<evidence type="ECO:0000259" key="23">
    <source>
        <dbReference type="SMART" id="SM00918"/>
    </source>
</evidence>
<dbReference type="AlphaFoldDB" id="A0A1D1V5C2"/>
<keyword evidence="4" id="KW-1003">Cell membrane</keyword>
<proteinExistence type="inferred from homology"/>
<dbReference type="Gene3D" id="3.40.190.10">
    <property type="entry name" value="Periplasmic binding protein-like II"/>
    <property type="match status" value="2"/>
</dbReference>
<feature type="binding site" evidence="18">
    <location>
        <position position="433"/>
    </location>
    <ligand>
        <name>L-glutamate</name>
        <dbReference type="ChEBI" id="CHEBI:29985"/>
    </ligand>
</feature>
<feature type="transmembrane region" description="Helical" evidence="21">
    <location>
        <begin position="514"/>
        <end position="534"/>
    </location>
</feature>
<feature type="domain" description="Ionotropic glutamate receptor L-glutamate and glycine-binding" evidence="23">
    <location>
        <begin position="357"/>
        <end position="417"/>
    </location>
</feature>
<evidence type="ECO:0000256" key="5">
    <source>
        <dbReference type="ARBA" id="ARBA00022692"/>
    </source>
</evidence>
<feature type="site" description="Crucial to convey clamshell closure to channel opening" evidence="19">
    <location>
        <position position="575"/>
    </location>
</feature>
<dbReference type="SUPFAM" id="SSF53822">
    <property type="entry name" value="Periplasmic binding protein-like I"/>
    <property type="match status" value="1"/>
</dbReference>
<keyword evidence="20" id="KW-1015">Disulfide bond</keyword>
<dbReference type="InterPro" id="IPR001828">
    <property type="entry name" value="ANF_lig-bd_rcpt"/>
</dbReference>
<dbReference type="InterPro" id="IPR028082">
    <property type="entry name" value="Peripla_BP_I"/>
</dbReference>
<sequence length="888" mass="100603">MGGLDISVMEMTTGKTSCCLSDPMRNIDGALLFVKVSDDLLVIEISSTLWHQTSAVFSVLERYNWNQFSVITENTNGMDLFLNGIRRQRVKYKVFKILHLIKLDLASDKVNVTKRLKVLENTSTRVILLYATRKSSTIILEAASNLGLTGPDYMWICMQKCIGDISEKNWPPQLPPGILGIDIEMTESSIIRTVGNAMRIYGHALDGLMRQSNYSIGDLSPNVSCEREDVWSLGRKFHNAMRKVDVPLGTSNHQRIQFSHDGTVKFAEFNITNLFLDPKKGTRFWTTVGSWNTEDGLQLRDIVWPGNSPVPPLGRPEKYHLNIVTLEEEPYVIMKNPEEQKGVCESRSAKCRRRPANWTRTDEDIWEERCCSGLCIDLLQKLGSDMGFTFDLYRVEDGKWGAKTENGWNGLIADLVTKKADLALSSIKITQERQKFLTFSIPYLETGIAIVVAKREGVISPTAFLEPFDYLTWIIIAGVCIQCVSVFIFIFEWMSPDGLDMQPTPVKGDHHFSLFRVYWLVFAIFFGATCPVTLPRSLTSKYLTTIWAICSLAFVAVYTANLATFMITRDEVFDIKGIEDRRILNPYSNSPPFRYGTMPFGSTSETIRIAYPQIYNYMQQFNKKSVADGIEAVKSGQLDAFLYDAAVLDYRVGSDQDCKILTVGSWFATTGYAVAFPQGSHLAASFDDLLMSYQRDGYLEQIQQFWLTGACKKKGANQGRQSHALGIKNFMSAFIFLGLGLAVGIVCLMVEWICYYCIRFGLFTGKSKVLRLMSVNITRYMAMRAATRKKRAGSRKPMDIATVAELYRNAEELKRARAETEFLQRKRRQILKINGTVGDIDYSPSPDYDQQNKRSLSAVPEEEYDLWNGWMYDQAEVPLEVLATETII</sequence>
<evidence type="ECO:0000256" key="2">
    <source>
        <dbReference type="ARBA" id="ARBA00008685"/>
    </source>
</evidence>
<dbReference type="PRINTS" id="PR00177">
    <property type="entry name" value="NMDARECEPTOR"/>
</dbReference>
<dbReference type="Pfam" id="PF01094">
    <property type="entry name" value="ANF_receptor"/>
    <property type="match status" value="1"/>
</dbReference>
<evidence type="ECO:0000256" key="14">
    <source>
        <dbReference type="ARBA" id="ARBA00023257"/>
    </source>
</evidence>
<name>A0A1D1V5C2_RAMVA</name>
<evidence type="ECO:0000256" key="17">
    <source>
        <dbReference type="ARBA" id="ARBA00034100"/>
    </source>
</evidence>
<keyword evidence="6" id="KW-0479">Metal-binding</keyword>
<dbReference type="SUPFAM" id="SSF53850">
    <property type="entry name" value="Periplasmic binding protein-like II"/>
    <property type="match status" value="1"/>
</dbReference>
<comment type="similarity">
    <text evidence="2">Belongs to the glutamate-gated ion channel (TC 1.A.10.1) family.</text>
</comment>
<dbReference type="STRING" id="947166.A0A1D1V5C2"/>
<feature type="transmembrane region" description="Helical" evidence="21">
    <location>
        <begin position="546"/>
        <end position="567"/>
    </location>
</feature>
<evidence type="ECO:0000256" key="18">
    <source>
        <dbReference type="PIRSR" id="PIRSR601508-1"/>
    </source>
</evidence>
<evidence type="ECO:0000256" key="9">
    <source>
        <dbReference type="ARBA" id="ARBA00023018"/>
    </source>
</evidence>
<keyword evidence="3" id="KW-0813">Transport</keyword>
<dbReference type="InterPro" id="IPR019594">
    <property type="entry name" value="Glu/Gly-bd"/>
</dbReference>
<dbReference type="Proteomes" id="UP000186922">
    <property type="component" value="Unassembled WGS sequence"/>
</dbReference>
<dbReference type="EMBL" id="BDGG01000002">
    <property type="protein sequence ID" value="GAU93983.1"/>
    <property type="molecule type" value="Genomic_DNA"/>
</dbReference>
<dbReference type="SMART" id="SM00918">
    <property type="entry name" value="Lig_chan-Glu_bd"/>
    <property type="match status" value="1"/>
</dbReference>
<dbReference type="Pfam" id="PF10613">
    <property type="entry name" value="Lig_chan-Glu_bd"/>
    <property type="match status" value="1"/>
</dbReference>
<keyword evidence="16" id="KW-0407">Ion channel</keyword>
<evidence type="ECO:0000256" key="16">
    <source>
        <dbReference type="ARBA" id="ARBA00023303"/>
    </source>
</evidence>
<keyword evidence="15" id="KW-1071">Ligand-gated ion channel</keyword>
<evidence type="ECO:0000256" key="4">
    <source>
        <dbReference type="ARBA" id="ARBA00022475"/>
    </source>
</evidence>
<comment type="caution">
    <text evidence="24">The sequence shown here is derived from an EMBL/GenBank/DDBJ whole genome shotgun (WGS) entry which is preliminary data.</text>
</comment>
<keyword evidence="9" id="KW-0770">Synapse</keyword>
<keyword evidence="10" id="KW-0406">Ion transport</keyword>
<evidence type="ECO:0000256" key="15">
    <source>
        <dbReference type="ARBA" id="ARBA00023286"/>
    </source>
</evidence>
<dbReference type="InterPro" id="IPR015683">
    <property type="entry name" value="Ionotropic_Glu_rcpt"/>
</dbReference>
<comment type="subcellular location">
    <subcellularLocation>
        <location evidence="1">Cell membrane</location>
        <topology evidence="1">Multi-pass membrane protein</topology>
    </subcellularLocation>
    <subcellularLocation>
        <location evidence="17">Postsynaptic cell membrane</location>
    </subcellularLocation>
</comment>
<protein>
    <recommendedName>
        <fullName evidence="26">Ionotropic glutamate receptor C-terminal domain-containing protein</fullName>
    </recommendedName>
</protein>
<evidence type="ECO:0000256" key="21">
    <source>
        <dbReference type="SAM" id="Phobius"/>
    </source>
</evidence>
<feature type="transmembrane region" description="Helical" evidence="21">
    <location>
        <begin position="470"/>
        <end position="493"/>
    </location>
</feature>
<evidence type="ECO:0000256" key="19">
    <source>
        <dbReference type="PIRSR" id="PIRSR601508-2"/>
    </source>
</evidence>
<evidence type="ECO:0000256" key="13">
    <source>
        <dbReference type="ARBA" id="ARBA00023180"/>
    </source>
</evidence>
<dbReference type="GO" id="GO:0046872">
    <property type="term" value="F:metal ion binding"/>
    <property type="evidence" value="ECO:0007669"/>
    <property type="project" value="UniProtKB-KW"/>
</dbReference>